<dbReference type="Proteomes" id="UP000286576">
    <property type="component" value="Unassembled WGS sequence"/>
</dbReference>
<keyword evidence="2" id="KW-0732">Signal</keyword>
<protein>
    <recommendedName>
        <fullName evidence="5">Argininosuccinate lyase</fullName>
    </recommendedName>
</protein>
<feature type="region of interest" description="Disordered" evidence="1">
    <location>
        <begin position="26"/>
        <end position="72"/>
    </location>
</feature>
<name>A0A418NNT9_9SPHN</name>
<comment type="caution">
    <text evidence="3">The sequence shown here is derived from an EMBL/GenBank/DDBJ whole genome shotgun (WGS) entry which is preliminary data.</text>
</comment>
<evidence type="ECO:0000256" key="2">
    <source>
        <dbReference type="SAM" id="SignalP"/>
    </source>
</evidence>
<dbReference type="EMBL" id="QXFL01000008">
    <property type="protein sequence ID" value="RIV83845.1"/>
    <property type="molecule type" value="Genomic_DNA"/>
</dbReference>
<feature type="compositionally biased region" description="Basic and acidic residues" evidence="1">
    <location>
        <begin position="44"/>
        <end position="58"/>
    </location>
</feature>
<dbReference type="AlphaFoldDB" id="A0A418NNT9"/>
<feature type="signal peptide" evidence="2">
    <location>
        <begin position="1"/>
        <end position="23"/>
    </location>
</feature>
<sequence>MIAARFHRRTGRAFAGLALFACAACGDGGGTGEPAPPTQGESAALRDAEEMLDAREPAEIAPETPQAEAPGT</sequence>
<reference evidence="3 4" key="1">
    <citation type="submission" date="2018-08" db="EMBL/GenBank/DDBJ databases">
        <title>Erythrobacter zhengii sp.nov., a bacterium isolated from deep-sea sediment.</title>
        <authorList>
            <person name="Fang C."/>
            <person name="Wu Y.-H."/>
            <person name="Sun C."/>
            <person name="Wang H."/>
            <person name="Cheng H."/>
            <person name="Meng F.-X."/>
            <person name="Wang C.-S."/>
            <person name="Xu X.-W."/>
        </authorList>
    </citation>
    <scope>NUCLEOTIDE SEQUENCE [LARGE SCALE GENOMIC DNA]</scope>
    <source>
        <strain evidence="3 4">V18</strain>
    </source>
</reference>
<keyword evidence="4" id="KW-1185">Reference proteome</keyword>
<accession>A0A418NNT9</accession>
<proteinExistence type="predicted"/>
<organism evidence="3 4">
    <name type="scientific">Aurantiacibacter zhengii</name>
    <dbReference type="NCBI Taxonomy" id="2307003"/>
    <lineage>
        <taxon>Bacteria</taxon>
        <taxon>Pseudomonadati</taxon>
        <taxon>Pseudomonadota</taxon>
        <taxon>Alphaproteobacteria</taxon>
        <taxon>Sphingomonadales</taxon>
        <taxon>Erythrobacteraceae</taxon>
        <taxon>Aurantiacibacter</taxon>
    </lineage>
</organism>
<feature type="chain" id="PRO_5019496081" description="Argininosuccinate lyase" evidence="2">
    <location>
        <begin position="24"/>
        <end position="72"/>
    </location>
</feature>
<evidence type="ECO:0008006" key="5">
    <source>
        <dbReference type="Google" id="ProtNLM"/>
    </source>
</evidence>
<dbReference type="RefSeq" id="WP_119587788.1">
    <property type="nucleotide sequence ID" value="NZ_CAWODQ010000028.1"/>
</dbReference>
<evidence type="ECO:0000313" key="4">
    <source>
        <dbReference type="Proteomes" id="UP000286576"/>
    </source>
</evidence>
<evidence type="ECO:0000313" key="3">
    <source>
        <dbReference type="EMBL" id="RIV83845.1"/>
    </source>
</evidence>
<gene>
    <name evidence="3" type="ORF">D2V07_15250</name>
</gene>
<evidence type="ECO:0000256" key="1">
    <source>
        <dbReference type="SAM" id="MobiDB-lite"/>
    </source>
</evidence>